<dbReference type="GeneID" id="11261559"/>
<dbReference type="KEGG" id="ttn:TTX_0662a"/>
<dbReference type="PATRIC" id="fig|768679.9.peg.676"/>
<dbReference type="PaxDb" id="768679-TTX_0662a"/>
<proteinExistence type="predicted"/>
<keyword evidence="3" id="KW-1185">Reference proteome</keyword>
<name>G4RP29_THETK</name>
<dbReference type="Proteomes" id="UP000002654">
    <property type="component" value="Chromosome"/>
</dbReference>
<reference evidence="2 3" key="1">
    <citation type="journal article" date="2011" name="PLoS ONE">
        <title>The complete genome sequence of Thermoproteus tenax: a physiologically versatile member of the Crenarchaeota.</title>
        <authorList>
            <person name="Siebers B."/>
            <person name="Zaparty M."/>
            <person name="Raddatz G."/>
            <person name="Tjaden B."/>
            <person name="Albers S.V."/>
            <person name="Bell S.D."/>
            <person name="Blombach F."/>
            <person name="Kletzin A."/>
            <person name="Kyrpides N."/>
            <person name="Lanz C."/>
            <person name="Plagens A."/>
            <person name="Rampp M."/>
            <person name="Rosinus A."/>
            <person name="von Jan M."/>
            <person name="Makarova K.S."/>
            <person name="Klenk H.P."/>
            <person name="Schuster S.C."/>
            <person name="Hensel R."/>
        </authorList>
    </citation>
    <scope>NUCLEOTIDE SEQUENCE [LARGE SCALE GENOMIC DNA]</scope>
    <source>
        <strain evidence="3">ATCC 35583 / DSM 2078 / JCM 9277 / NBRC 100435 / Kra 1</strain>
    </source>
</reference>
<dbReference type="AlphaFoldDB" id="G4RP29"/>
<evidence type="ECO:0000256" key="1">
    <source>
        <dbReference type="SAM" id="MobiDB-lite"/>
    </source>
</evidence>
<gene>
    <name evidence="2" type="ORF">TTX_0662a</name>
</gene>
<evidence type="ECO:0000313" key="2">
    <source>
        <dbReference type="EMBL" id="CCC81323.1"/>
    </source>
</evidence>
<evidence type="ECO:0000313" key="3">
    <source>
        <dbReference type="Proteomes" id="UP000002654"/>
    </source>
</evidence>
<dbReference type="HOGENOM" id="CLU_2597942_0_0_2"/>
<accession>G4RP29</accession>
<dbReference type="EMBL" id="FN869859">
    <property type="protein sequence ID" value="CCC81323.1"/>
    <property type="molecule type" value="Genomic_DNA"/>
</dbReference>
<dbReference type="eggNOG" id="arCOG07482">
    <property type="taxonomic scope" value="Archaea"/>
</dbReference>
<dbReference type="STRING" id="768679.TTX_0662a"/>
<dbReference type="RefSeq" id="WP_014126580.1">
    <property type="nucleotide sequence ID" value="NC_016070.1"/>
</dbReference>
<feature type="region of interest" description="Disordered" evidence="1">
    <location>
        <begin position="48"/>
        <end position="79"/>
    </location>
</feature>
<sequence>MRQYLGLLLTALSILILLPYTQAAQFTIVAVGLYLVGALLIIWPTRPSRQQPAQRVEPKPTAITPEEIKRRQERPPQIE</sequence>
<protein>
    <submittedName>
        <fullName evidence="2">Uncharacterized conserved protein, putative transporter</fullName>
    </submittedName>
</protein>
<feature type="compositionally biased region" description="Basic and acidic residues" evidence="1">
    <location>
        <begin position="66"/>
        <end position="79"/>
    </location>
</feature>
<organism evidence="2 3">
    <name type="scientific">Thermoproteus tenax (strain ATCC 35583 / DSM 2078 / JCM 9277 / NBRC 100435 / Kra 1)</name>
    <dbReference type="NCBI Taxonomy" id="768679"/>
    <lineage>
        <taxon>Archaea</taxon>
        <taxon>Thermoproteota</taxon>
        <taxon>Thermoprotei</taxon>
        <taxon>Thermoproteales</taxon>
        <taxon>Thermoproteaceae</taxon>
        <taxon>Thermoproteus</taxon>
    </lineage>
</organism>